<dbReference type="STRING" id="1243604.LFZ48_14100"/>
<dbReference type="Proteomes" id="UP000839852">
    <property type="component" value="Unassembled WGS sequence"/>
</dbReference>
<dbReference type="InterPro" id="IPR043019">
    <property type="entry name" value="GrlR_sf"/>
</dbReference>
<evidence type="ECO:0000313" key="2">
    <source>
        <dbReference type="EMBL" id="ECE6358411.1"/>
    </source>
</evidence>
<dbReference type="EMBL" id="AAIIOQ010000001">
    <property type="protein sequence ID" value="ECE6358411.1"/>
    <property type="molecule type" value="Genomic_DNA"/>
</dbReference>
<evidence type="ECO:0000313" key="1">
    <source>
        <dbReference type="EMBL" id="ECC1608990.1"/>
    </source>
</evidence>
<sequence length="113" mass="12628">MFDGIYNITFISNQNSFGEGILIKSNNSIAGGDIASVYQGSYSTDEVVLRVRRYNTDIPSVLGLEHDYELVIKIDDAITYDSDEINLSAYVKDNKNLTLDIYVKFIESLSVTS</sequence>
<reference evidence="2" key="1">
    <citation type="submission" date="2018-06" db="EMBL/GenBank/DDBJ databases">
        <authorList>
            <person name="Ashton P.M."/>
            <person name="Dallman T."/>
            <person name="Nair S."/>
            <person name="De Pinna E."/>
            <person name="Peters T."/>
            <person name="Grant K."/>
        </authorList>
    </citation>
    <scope>NUCLEOTIDE SEQUENCE [LARGE SCALE GENOMIC DNA]</scope>
    <source>
        <strain evidence="2">319688</strain>
        <strain evidence="1">646013</strain>
    </source>
</reference>
<comment type="caution">
    <text evidence="2">The sequence shown here is derived from an EMBL/GenBank/DDBJ whole genome shotgun (WGS) entry which is preliminary data.</text>
</comment>
<gene>
    <name evidence="2" type="ORF">DPA05_01540</name>
    <name evidence="1" type="ORF">FNI14_24125</name>
</gene>
<organism evidence="2">
    <name type="scientific">Salmonella enterica subsp. salamae</name>
    <dbReference type="NCBI Taxonomy" id="59202"/>
    <lineage>
        <taxon>Bacteria</taxon>
        <taxon>Pseudomonadati</taxon>
        <taxon>Pseudomonadota</taxon>
        <taxon>Gammaproteobacteria</taxon>
        <taxon>Enterobacterales</taxon>
        <taxon>Enterobacteriaceae</taxon>
        <taxon>Salmonella</taxon>
    </lineage>
</organism>
<dbReference type="AlphaFoldDB" id="A0A344QXK4"/>
<dbReference type="Gene3D" id="2.40.128.380">
    <property type="entry name" value="T3SS negative regulator GrlR"/>
    <property type="match status" value="1"/>
</dbReference>
<name>A0A344QXK4_SALER</name>
<dbReference type="EMBL" id="AAIAJV010000046">
    <property type="protein sequence ID" value="ECC1608990.1"/>
    <property type="molecule type" value="Genomic_DNA"/>
</dbReference>
<protein>
    <submittedName>
        <fullName evidence="2">Negative regulator GrlR</fullName>
    </submittedName>
</protein>
<accession>A0A344QXK4</accession>
<proteinExistence type="predicted"/>